<dbReference type="RefSeq" id="WP_138986759.1">
    <property type="nucleotide sequence ID" value="NZ_CP043869.1"/>
</dbReference>
<dbReference type="Gene3D" id="3.10.450.50">
    <property type="match status" value="1"/>
</dbReference>
<evidence type="ECO:0000313" key="3">
    <source>
        <dbReference type="Proteomes" id="UP000324760"/>
    </source>
</evidence>
<dbReference type="AlphaFoldDB" id="A0A5P1RE96"/>
<dbReference type="Proteomes" id="UP000324760">
    <property type="component" value="Chromosome"/>
</dbReference>
<feature type="domain" description="Cds6 C-terminal" evidence="1">
    <location>
        <begin position="234"/>
        <end position="337"/>
    </location>
</feature>
<dbReference type="OrthoDB" id="6117552at2"/>
<dbReference type="EMBL" id="CP043869">
    <property type="protein sequence ID" value="QEQ97601.1"/>
    <property type="molecule type" value="Genomic_DNA"/>
</dbReference>
<accession>A0A5P1RE96</accession>
<dbReference type="Pfam" id="PF24125">
    <property type="entry name" value="Cds6_C"/>
    <property type="match status" value="1"/>
</dbReference>
<dbReference type="InterPro" id="IPR056203">
    <property type="entry name" value="Cds6_C"/>
</dbReference>
<dbReference type="SUPFAM" id="SSF54427">
    <property type="entry name" value="NTF2-like"/>
    <property type="match status" value="1"/>
</dbReference>
<evidence type="ECO:0000259" key="1">
    <source>
        <dbReference type="Pfam" id="PF24125"/>
    </source>
</evidence>
<proteinExistence type="predicted"/>
<sequence length="345" mass="39520">MLDRLVPDALKGLTPQSSSRLQDWLISALPEFGIIQLDESKDRLTSILTDIQLYNWIPSIFPTFAEFLCDRLQLSTSDPALITHSLRRWAESGNTLWVCVDASDCTDDQLLELLAFRPVNHSGQFALRIMLIMSDQRCKQAALRPLVDVIPERLIRHTDAKKAPLSRQASLALGVTVAAIGVYLGVRATSVFLPDYWHNIQIESVSEKKTLNSVVDVPADANPPELIPTEVTAVKEMVFEWLKAWNNQSVSSYLSFYHEDYSGRKDMSSDEWRRWRVKRLMDPLWIRIEVGPITVESLGGKARVSFWQIYRSPSYQDETFKELLLEKSDKRWVIVDETSREVRPL</sequence>
<organism evidence="2 3">
    <name type="scientific">Neptunomonas concharum</name>
    <dbReference type="NCBI Taxonomy" id="1031538"/>
    <lineage>
        <taxon>Bacteria</taxon>
        <taxon>Pseudomonadati</taxon>
        <taxon>Pseudomonadota</taxon>
        <taxon>Gammaproteobacteria</taxon>
        <taxon>Oceanospirillales</taxon>
        <taxon>Oceanospirillaceae</taxon>
        <taxon>Neptunomonas</taxon>
    </lineage>
</organism>
<protein>
    <recommendedName>
        <fullName evidence="1">Cds6 C-terminal domain-containing protein</fullName>
    </recommendedName>
</protein>
<gene>
    <name evidence="2" type="ORF">F0U83_13220</name>
</gene>
<dbReference type="KEGG" id="ncu:F0U83_13220"/>
<name>A0A5P1RE96_9GAMM</name>
<evidence type="ECO:0000313" key="2">
    <source>
        <dbReference type="EMBL" id="QEQ97601.1"/>
    </source>
</evidence>
<keyword evidence="3" id="KW-1185">Reference proteome</keyword>
<dbReference type="InterPro" id="IPR032710">
    <property type="entry name" value="NTF2-like_dom_sf"/>
</dbReference>
<reference evidence="2 3" key="1">
    <citation type="journal article" date="2019" name="Biochem. Eng. J.">
        <title>Metabolic engineering of the marine bacteria Neptunomonas concharum for the production of acetoin and meso-2,3-butanediol from acetate.</title>
        <authorList>
            <person name="Li W."/>
            <person name="Pu N."/>
            <person name="Liu C.-X."/>
            <person name="Yuan Q.-P."/>
            <person name="Li Z.-J."/>
        </authorList>
    </citation>
    <scope>NUCLEOTIDE SEQUENCE [LARGE SCALE GENOMIC DNA]</scope>
    <source>
        <strain evidence="2 3">JCM17730</strain>
    </source>
</reference>